<keyword evidence="3" id="KW-1185">Reference proteome</keyword>
<feature type="signal peptide" evidence="1">
    <location>
        <begin position="1"/>
        <end position="18"/>
    </location>
</feature>
<evidence type="ECO:0000256" key="1">
    <source>
        <dbReference type="SAM" id="SignalP"/>
    </source>
</evidence>
<gene>
    <name evidence="2" type="ORF">ACFQ3U_16015</name>
</gene>
<keyword evidence="1" id="KW-0732">Signal</keyword>
<sequence>MVAAVVLVALLAGCAALLPDTHEKAVPERVAAADIGASRVQAGTYWEGFSKGLSVDLYFETSGITPDQVTRSLVAVSEGLGLNSGAKLTVAFFSEGPDQLGGVAETLQSLNRQLGRSGEDAVDDDNAIIIFSSGKELQEFVSDLRDAGLL</sequence>
<dbReference type="RefSeq" id="WP_343962289.1">
    <property type="nucleotide sequence ID" value="NZ_BAAAKZ010000016.1"/>
</dbReference>
<evidence type="ECO:0000313" key="2">
    <source>
        <dbReference type="EMBL" id="MFD1203398.1"/>
    </source>
</evidence>
<name>A0ABW3TSB5_9MICO</name>
<evidence type="ECO:0000313" key="3">
    <source>
        <dbReference type="Proteomes" id="UP001597181"/>
    </source>
</evidence>
<protein>
    <submittedName>
        <fullName evidence="2">Uncharacterized protein</fullName>
    </submittedName>
</protein>
<organism evidence="2 3">
    <name type="scientific">Leucobacter albus</name>
    <dbReference type="NCBI Taxonomy" id="272210"/>
    <lineage>
        <taxon>Bacteria</taxon>
        <taxon>Bacillati</taxon>
        <taxon>Actinomycetota</taxon>
        <taxon>Actinomycetes</taxon>
        <taxon>Micrococcales</taxon>
        <taxon>Microbacteriaceae</taxon>
        <taxon>Leucobacter</taxon>
    </lineage>
</organism>
<proteinExistence type="predicted"/>
<dbReference type="Proteomes" id="UP001597181">
    <property type="component" value="Unassembled WGS sequence"/>
</dbReference>
<accession>A0ABW3TSB5</accession>
<dbReference type="EMBL" id="JBHTLY010000013">
    <property type="protein sequence ID" value="MFD1203398.1"/>
    <property type="molecule type" value="Genomic_DNA"/>
</dbReference>
<feature type="chain" id="PRO_5047383547" evidence="1">
    <location>
        <begin position="19"/>
        <end position="150"/>
    </location>
</feature>
<reference evidence="3" key="1">
    <citation type="journal article" date="2019" name="Int. J. Syst. Evol. Microbiol.">
        <title>The Global Catalogue of Microorganisms (GCM) 10K type strain sequencing project: providing services to taxonomists for standard genome sequencing and annotation.</title>
        <authorList>
            <consortium name="The Broad Institute Genomics Platform"/>
            <consortium name="The Broad Institute Genome Sequencing Center for Infectious Disease"/>
            <person name="Wu L."/>
            <person name="Ma J."/>
        </authorList>
    </citation>
    <scope>NUCLEOTIDE SEQUENCE [LARGE SCALE GENOMIC DNA]</scope>
    <source>
        <strain evidence="3">CCUG 50213</strain>
    </source>
</reference>
<comment type="caution">
    <text evidence="2">The sequence shown here is derived from an EMBL/GenBank/DDBJ whole genome shotgun (WGS) entry which is preliminary data.</text>
</comment>